<comment type="subunit">
    <text evidence="3">Forms a complex with KhpB.</text>
</comment>
<dbReference type="SUPFAM" id="SSF54814">
    <property type="entry name" value="Prokaryotic type KH domain (KH-domain type II)"/>
    <property type="match status" value="1"/>
</dbReference>
<keyword evidence="3" id="KW-0143">Chaperone</keyword>
<comment type="caution">
    <text evidence="4">The sequence shown here is derived from an EMBL/GenBank/DDBJ whole genome shotgun (WGS) entry which is preliminary data.</text>
</comment>
<accession>A0A833LYR6</accession>
<dbReference type="GO" id="GO:0009252">
    <property type="term" value="P:peptidoglycan biosynthetic process"/>
    <property type="evidence" value="ECO:0007669"/>
    <property type="project" value="UniProtKB-UniRule"/>
</dbReference>
<dbReference type="EMBL" id="WBUI01000009">
    <property type="protein sequence ID" value="KAB2932431.1"/>
    <property type="molecule type" value="Genomic_DNA"/>
</dbReference>
<evidence type="ECO:0000256" key="3">
    <source>
        <dbReference type="HAMAP-Rule" id="MF_00088"/>
    </source>
</evidence>
<evidence type="ECO:0000313" key="4">
    <source>
        <dbReference type="EMBL" id="KAB2932431.1"/>
    </source>
</evidence>
<dbReference type="GO" id="GO:0003723">
    <property type="term" value="F:RNA binding"/>
    <property type="evidence" value="ECO:0007669"/>
    <property type="project" value="UniProtKB-UniRule"/>
</dbReference>
<dbReference type="PANTHER" id="PTHR34654">
    <property type="entry name" value="UPF0109 PROTEIN SCO5592"/>
    <property type="match status" value="1"/>
</dbReference>
<evidence type="ECO:0000256" key="1">
    <source>
        <dbReference type="ARBA" id="ARBA00022490"/>
    </source>
</evidence>
<dbReference type="GO" id="GO:0071555">
    <property type="term" value="P:cell wall organization"/>
    <property type="evidence" value="ECO:0007669"/>
    <property type="project" value="UniProtKB-KW"/>
</dbReference>
<organism evidence="4 5">
    <name type="scientific">Leptonema illini</name>
    <dbReference type="NCBI Taxonomy" id="183"/>
    <lineage>
        <taxon>Bacteria</taxon>
        <taxon>Pseudomonadati</taxon>
        <taxon>Spirochaetota</taxon>
        <taxon>Spirochaetia</taxon>
        <taxon>Leptospirales</taxon>
        <taxon>Leptospiraceae</taxon>
        <taxon>Leptonema</taxon>
    </lineage>
</organism>
<proteinExistence type="inferred from homology"/>
<evidence type="ECO:0000256" key="2">
    <source>
        <dbReference type="ARBA" id="ARBA00022884"/>
    </source>
</evidence>
<keyword evidence="2 3" id="KW-0694">RNA-binding</keyword>
<keyword evidence="1 3" id="KW-0963">Cytoplasm</keyword>
<dbReference type="PROSITE" id="PS50084">
    <property type="entry name" value="KH_TYPE_1"/>
    <property type="match status" value="1"/>
</dbReference>
<dbReference type="InterPro" id="IPR015946">
    <property type="entry name" value="KH_dom-like_a/b"/>
</dbReference>
<dbReference type="Gene3D" id="3.30.300.20">
    <property type="match status" value="1"/>
</dbReference>
<reference evidence="4 5" key="1">
    <citation type="submission" date="2019-10" db="EMBL/GenBank/DDBJ databases">
        <title>Extracellular Electron Transfer in a Candidatus Methanoperedens spp. Enrichment Culture.</title>
        <authorList>
            <person name="Berger S."/>
            <person name="Rangel Shaw D."/>
            <person name="Berben T."/>
            <person name="In 'T Zandt M."/>
            <person name="Frank J."/>
            <person name="Reimann J."/>
            <person name="Jetten M.S.M."/>
            <person name="Welte C.U."/>
        </authorList>
    </citation>
    <scope>NUCLEOTIDE SEQUENCE [LARGE SCALE GENOMIC DNA]</scope>
    <source>
        <strain evidence="4">SB12</strain>
    </source>
</reference>
<protein>
    <recommendedName>
        <fullName evidence="3">RNA-binding protein KhpA</fullName>
    </recommendedName>
    <alternativeName>
        <fullName evidence="3">KH-domain protein A</fullName>
    </alternativeName>
</protein>
<dbReference type="AlphaFoldDB" id="A0A833LYR6"/>
<dbReference type="PANTHER" id="PTHR34654:SF1">
    <property type="entry name" value="RNA-BINDING PROTEIN KHPA"/>
    <property type="match status" value="1"/>
</dbReference>
<dbReference type="GO" id="GO:0008360">
    <property type="term" value="P:regulation of cell shape"/>
    <property type="evidence" value="ECO:0007669"/>
    <property type="project" value="UniProtKB-KW"/>
</dbReference>
<keyword evidence="3" id="KW-0961">Cell wall biogenesis/degradation</keyword>
<evidence type="ECO:0000313" key="5">
    <source>
        <dbReference type="Proteomes" id="UP000460298"/>
    </source>
</evidence>
<keyword evidence="3" id="KW-0133">Cell shape</keyword>
<comment type="subcellular location">
    <subcellularLocation>
        <location evidence="3">Cytoplasm</location>
    </subcellularLocation>
</comment>
<dbReference type="InterPro" id="IPR020627">
    <property type="entry name" value="KhpA"/>
</dbReference>
<dbReference type="GO" id="GO:0005737">
    <property type="term" value="C:cytoplasm"/>
    <property type="evidence" value="ECO:0007669"/>
    <property type="project" value="UniProtKB-SubCell"/>
</dbReference>
<dbReference type="Pfam" id="PF13083">
    <property type="entry name" value="KH_KhpA-B"/>
    <property type="match status" value="1"/>
</dbReference>
<name>A0A833LYR6_9LEPT</name>
<comment type="similarity">
    <text evidence="3">Belongs to the KhpA RNA-binding protein family.</text>
</comment>
<dbReference type="HAMAP" id="MF_00088">
    <property type="entry name" value="KhpA"/>
    <property type="match status" value="1"/>
</dbReference>
<dbReference type="Proteomes" id="UP000460298">
    <property type="component" value="Unassembled WGS sequence"/>
</dbReference>
<sequence>MSRDEMPAELVSPQGLISFVCQNLISKPESLKISEIPGSEETVIEIRVDSDDVGKIIGKNGSVARSIRTLVSAMGSRSGVNYVVEIVD</sequence>
<comment type="function">
    <text evidence="3">A probable RNA chaperone. Forms a complex with KhpB which binds to cellular RNA and controls its expression. Plays a role in peptidoglycan (PG) homeostasis and cell length regulation.</text>
</comment>
<dbReference type="CDD" id="cd22533">
    <property type="entry name" value="KH-II_YlqC-like"/>
    <property type="match status" value="1"/>
</dbReference>
<dbReference type="InterPro" id="IPR009019">
    <property type="entry name" value="KH_sf_prok-type"/>
</dbReference>
<gene>
    <name evidence="3" type="primary">khpA</name>
    <name evidence="4" type="ORF">F9K24_10920</name>
</gene>